<evidence type="ECO:0000259" key="1">
    <source>
        <dbReference type="PROSITE" id="PS51186"/>
    </source>
</evidence>
<name>A0AAE3L4A2_9FIRM</name>
<organism evidence="2 3">
    <name type="scientific">Irregularibacter muris</name>
    <dbReference type="NCBI Taxonomy" id="1796619"/>
    <lineage>
        <taxon>Bacteria</taxon>
        <taxon>Bacillati</taxon>
        <taxon>Bacillota</taxon>
        <taxon>Clostridia</taxon>
        <taxon>Eubacteriales</taxon>
        <taxon>Eubacteriaceae</taxon>
        <taxon>Irregularibacter</taxon>
    </lineage>
</organism>
<dbReference type="PROSITE" id="PS51186">
    <property type="entry name" value="GNAT"/>
    <property type="match status" value="1"/>
</dbReference>
<proteinExistence type="predicted"/>
<dbReference type="EC" id="2.3.1.-" evidence="2"/>
<dbReference type="Proteomes" id="UP001205748">
    <property type="component" value="Unassembled WGS sequence"/>
</dbReference>
<dbReference type="RefSeq" id="WP_257532417.1">
    <property type="nucleotide sequence ID" value="NZ_JANKAS010000013.1"/>
</dbReference>
<dbReference type="InterPro" id="IPR000182">
    <property type="entry name" value="GNAT_dom"/>
</dbReference>
<gene>
    <name evidence="2" type="ORF">NSA47_12245</name>
</gene>
<sequence length="160" mass="18374">MAGQGLAIKWILFPEDLSQAYEVRRKVFVEEQNCPPEDEFDVIDKISEHAVLMDSDDNALATARIFERSPEQASLGRLAVLKEHRGKGYGFTIVDHCLQRLKKQGYPDVLIHAQTHAIPFYENLGFEVIGDEFMEDNIPHVEMLHKFDDHSAIFFENTQI</sequence>
<dbReference type="GO" id="GO:0004343">
    <property type="term" value="F:glucosamine 6-phosphate N-acetyltransferase activity"/>
    <property type="evidence" value="ECO:0007669"/>
    <property type="project" value="TreeGrafter"/>
</dbReference>
<reference evidence="2" key="1">
    <citation type="submission" date="2022-07" db="EMBL/GenBank/DDBJ databases">
        <title>Enhanced cultured diversity of the mouse gut microbiota enables custom-made synthetic communities.</title>
        <authorList>
            <person name="Afrizal A."/>
        </authorList>
    </citation>
    <scope>NUCLEOTIDE SEQUENCE</scope>
    <source>
        <strain evidence="2">DSM 28593</strain>
    </source>
</reference>
<evidence type="ECO:0000313" key="3">
    <source>
        <dbReference type="Proteomes" id="UP001205748"/>
    </source>
</evidence>
<dbReference type="EMBL" id="JANKAS010000013">
    <property type="protein sequence ID" value="MCR1899748.1"/>
    <property type="molecule type" value="Genomic_DNA"/>
</dbReference>
<keyword evidence="2" id="KW-0012">Acyltransferase</keyword>
<dbReference type="Gene3D" id="3.40.630.30">
    <property type="match status" value="1"/>
</dbReference>
<keyword evidence="3" id="KW-1185">Reference proteome</keyword>
<dbReference type="InterPro" id="IPR039143">
    <property type="entry name" value="GNPNAT1-like"/>
</dbReference>
<dbReference type="Pfam" id="PF13673">
    <property type="entry name" value="Acetyltransf_10"/>
    <property type="match status" value="1"/>
</dbReference>
<comment type="caution">
    <text evidence="2">The sequence shown here is derived from an EMBL/GenBank/DDBJ whole genome shotgun (WGS) entry which is preliminary data.</text>
</comment>
<dbReference type="InterPro" id="IPR016181">
    <property type="entry name" value="Acyl_CoA_acyltransferase"/>
</dbReference>
<accession>A0AAE3L4A2</accession>
<evidence type="ECO:0000313" key="2">
    <source>
        <dbReference type="EMBL" id="MCR1899748.1"/>
    </source>
</evidence>
<keyword evidence="2" id="KW-0808">Transferase</keyword>
<dbReference type="PANTHER" id="PTHR13355">
    <property type="entry name" value="GLUCOSAMINE 6-PHOSPHATE N-ACETYLTRANSFERASE"/>
    <property type="match status" value="1"/>
</dbReference>
<protein>
    <submittedName>
        <fullName evidence="2">GNAT family N-acetyltransferase</fullName>
        <ecNumber evidence="2">2.3.1.-</ecNumber>
    </submittedName>
</protein>
<feature type="domain" description="N-acetyltransferase" evidence="1">
    <location>
        <begin position="7"/>
        <end position="148"/>
    </location>
</feature>
<dbReference type="PANTHER" id="PTHR13355:SF11">
    <property type="entry name" value="GLUCOSAMINE 6-PHOSPHATE N-ACETYLTRANSFERASE"/>
    <property type="match status" value="1"/>
</dbReference>
<dbReference type="CDD" id="cd04301">
    <property type="entry name" value="NAT_SF"/>
    <property type="match status" value="1"/>
</dbReference>
<dbReference type="AlphaFoldDB" id="A0AAE3L4A2"/>
<dbReference type="SUPFAM" id="SSF55729">
    <property type="entry name" value="Acyl-CoA N-acyltransferases (Nat)"/>
    <property type="match status" value="1"/>
</dbReference>